<proteinExistence type="predicted"/>
<evidence type="ECO:0000313" key="3">
    <source>
        <dbReference type="Proteomes" id="UP000023152"/>
    </source>
</evidence>
<comment type="caution">
    <text evidence="2">The sequence shown here is derived from an EMBL/GenBank/DDBJ whole genome shotgun (WGS) entry which is preliminary data.</text>
</comment>
<gene>
    <name evidence="2" type="ORF">RFI_35846</name>
</gene>
<protein>
    <submittedName>
        <fullName evidence="2">Uncharacterized protein</fullName>
    </submittedName>
</protein>
<feature type="transmembrane region" description="Helical" evidence="1">
    <location>
        <begin position="103"/>
        <end position="120"/>
    </location>
</feature>
<dbReference type="AlphaFoldDB" id="X6LLI8"/>
<keyword evidence="1" id="KW-0812">Transmembrane</keyword>
<evidence type="ECO:0000256" key="1">
    <source>
        <dbReference type="SAM" id="Phobius"/>
    </source>
</evidence>
<evidence type="ECO:0000313" key="2">
    <source>
        <dbReference type="EMBL" id="ETO01595.1"/>
    </source>
</evidence>
<dbReference type="EMBL" id="ASPP01037870">
    <property type="protein sequence ID" value="ETO01595.1"/>
    <property type="molecule type" value="Genomic_DNA"/>
</dbReference>
<name>X6LLI8_RETFI</name>
<feature type="non-terminal residue" evidence="2">
    <location>
        <position position="1"/>
    </location>
</feature>
<dbReference type="Proteomes" id="UP000023152">
    <property type="component" value="Unassembled WGS sequence"/>
</dbReference>
<keyword evidence="1" id="KW-0472">Membrane</keyword>
<sequence length="147" mass="17734">LEKIISPSPSSPLIIYNFFLFDRIPQKRIVLSNDPEHITFELQILYFIINELLSERKCKNDNCANKSVQLMKSRINKKKYHKEIQRFDFFFSMKKGVFKIVQLLLYLSSVVSYSFVHFFVLLQIEFLFEVEVVEYLSFNFLLWLRIF</sequence>
<keyword evidence="3" id="KW-1185">Reference proteome</keyword>
<reference evidence="2 3" key="1">
    <citation type="journal article" date="2013" name="Curr. Biol.">
        <title>The Genome of the Foraminiferan Reticulomyxa filosa.</title>
        <authorList>
            <person name="Glockner G."/>
            <person name="Hulsmann N."/>
            <person name="Schleicher M."/>
            <person name="Noegel A.A."/>
            <person name="Eichinger L."/>
            <person name="Gallinger C."/>
            <person name="Pawlowski J."/>
            <person name="Sierra R."/>
            <person name="Euteneuer U."/>
            <person name="Pillet L."/>
            <person name="Moustafa A."/>
            <person name="Platzer M."/>
            <person name="Groth M."/>
            <person name="Szafranski K."/>
            <person name="Schliwa M."/>
        </authorList>
    </citation>
    <scope>NUCLEOTIDE SEQUENCE [LARGE SCALE GENOMIC DNA]</scope>
</reference>
<organism evidence="2 3">
    <name type="scientific">Reticulomyxa filosa</name>
    <dbReference type="NCBI Taxonomy" id="46433"/>
    <lineage>
        <taxon>Eukaryota</taxon>
        <taxon>Sar</taxon>
        <taxon>Rhizaria</taxon>
        <taxon>Retaria</taxon>
        <taxon>Foraminifera</taxon>
        <taxon>Monothalamids</taxon>
        <taxon>Reticulomyxidae</taxon>
        <taxon>Reticulomyxa</taxon>
    </lineage>
</organism>
<accession>X6LLI8</accession>
<keyword evidence="1" id="KW-1133">Transmembrane helix</keyword>